<comment type="caution">
    <text evidence="2">The sequence shown here is derived from an EMBL/GenBank/DDBJ whole genome shotgun (WGS) entry which is preliminary data.</text>
</comment>
<dbReference type="EMBL" id="JAYMYQ010000006">
    <property type="protein sequence ID" value="KAK7323315.1"/>
    <property type="molecule type" value="Genomic_DNA"/>
</dbReference>
<sequence>MIFLEYRCRILAMFSSLLILWSQYCTHHKPTYPWFWFHALHSGMLDLFLGTCNSCQNSSAFWDETTSIFYRRKKSCSS</sequence>
<proteinExistence type="predicted"/>
<evidence type="ECO:0000256" key="1">
    <source>
        <dbReference type="SAM" id="SignalP"/>
    </source>
</evidence>
<evidence type="ECO:0000313" key="2">
    <source>
        <dbReference type="EMBL" id="KAK7323315.1"/>
    </source>
</evidence>
<evidence type="ECO:0008006" key="4">
    <source>
        <dbReference type="Google" id="ProtNLM"/>
    </source>
</evidence>
<reference evidence="2 3" key="1">
    <citation type="submission" date="2024-01" db="EMBL/GenBank/DDBJ databases">
        <title>The genomes of 5 underutilized Papilionoideae crops provide insights into root nodulation and disease resistanc.</title>
        <authorList>
            <person name="Jiang F."/>
        </authorList>
    </citation>
    <scope>NUCLEOTIDE SEQUENCE [LARGE SCALE GENOMIC DNA]</scope>
    <source>
        <strain evidence="2">LVBAO_FW01</strain>
        <tissue evidence="2">Leaves</tissue>
    </source>
</reference>
<dbReference type="Proteomes" id="UP001367508">
    <property type="component" value="Unassembled WGS sequence"/>
</dbReference>
<accession>A0AAN9Q3M9</accession>
<feature type="chain" id="PRO_5042917379" description="Secreted protein" evidence="1">
    <location>
        <begin position="28"/>
        <end position="78"/>
    </location>
</feature>
<keyword evidence="3" id="KW-1185">Reference proteome</keyword>
<dbReference type="AlphaFoldDB" id="A0AAN9Q3M9"/>
<keyword evidence="1" id="KW-0732">Signal</keyword>
<gene>
    <name evidence="2" type="ORF">VNO77_26782</name>
</gene>
<organism evidence="2 3">
    <name type="scientific">Canavalia gladiata</name>
    <name type="common">Sword bean</name>
    <name type="synonym">Dolichos gladiatus</name>
    <dbReference type="NCBI Taxonomy" id="3824"/>
    <lineage>
        <taxon>Eukaryota</taxon>
        <taxon>Viridiplantae</taxon>
        <taxon>Streptophyta</taxon>
        <taxon>Embryophyta</taxon>
        <taxon>Tracheophyta</taxon>
        <taxon>Spermatophyta</taxon>
        <taxon>Magnoliopsida</taxon>
        <taxon>eudicotyledons</taxon>
        <taxon>Gunneridae</taxon>
        <taxon>Pentapetalae</taxon>
        <taxon>rosids</taxon>
        <taxon>fabids</taxon>
        <taxon>Fabales</taxon>
        <taxon>Fabaceae</taxon>
        <taxon>Papilionoideae</taxon>
        <taxon>50 kb inversion clade</taxon>
        <taxon>NPAAA clade</taxon>
        <taxon>indigoferoid/millettioid clade</taxon>
        <taxon>Phaseoleae</taxon>
        <taxon>Canavalia</taxon>
    </lineage>
</organism>
<protein>
    <recommendedName>
        <fullName evidence="4">Secreted protein</fullName>
    </recommendedName>
</protein>
<evidence type="ECO:0000313" key="3">
    <source>
        <dbReference type="Proteomes" id="UP001367508"/>
    </source>
</evidence>
<feature type="signal peptide" evidence="1">
    <location>
        <begin position="1"/>
        <end position="27"/>
    </location>
</feature>
<name>A0AAN9Q3M9_CANGL</name>